<dbReference type="InterPro" id="IPR025975">
    <property type="entry name" value="Polysacc_lyase"/>
</dbReference>
<evidence type="ECO:0000313" key="4">
    <source>
        <dbReference type="EMBL" id="UXY14277.1"/>
    </source>
</evidence>
<keyword evidence="1" id="KW-0378">Hydrolase</keyword>
<evidence type="ECO:0000256" key="2">
    <source>
        <dbReference type="SAM" id="SignalP"/>
    </source>
</evidence>
<keyword evidence="2" id="KW-0732">Signal</keyword>
<accession>A0ABY6DIX1</accession>
<evidence type="ECO:0000259" key="3">
    <source>
        <dbReference type="Pfam" id="PF02018"/>
    </source>
</evidence>
<protein>
    <submittedName>
        <fullName evidence="4">Heparin lyase I family protein</fullName>
    </submittedName>
</protein>
<dbReference type="Proteomes" id="UP001061302">
    <property type="component" value="Chromosome"/>
</dbReference>
<dbReference type="InterPro" id="IPR003305">
    <property type="entry name" value="CenC_carb-bd"/>
</dbReference>
<dbReference type="Gene3D" id="2.60.120.200">
    <property type="match status" value="1"/>
</dbReference>
<dbReference type="Pfam" id="PF14099">
    <property type="entry name" value="Polysacc_lyase"/>
    <property type="match status" value="1"/>
</dbReference>
<organism evidence="4 5">
    <name type="scientific">Chitiniphilus purpureus</name>
    <dbReference type="NCBI Taxonomy" id="2981137"/>
    <lineage>
        <taxon>Bacteria</taxon>
        <taxon>Pseudomonadati</taxon>
        <taxon>Pseudomonadota</taxon>
        <taxon>Betaproteobacteria</taxon>
        <taxon>Neisseriales</taxon>
        <taxon>Chitinibacteraceae</taxon>
        <taxon>Chitiniphilus</taxon>
    </lineage>
</organism>
<evidence type="ECO:0000313" key="5">
    <source>
        <dbReference type="Proteomes" id="UP001061302"/>
    </source>
</evidence>
<sequence length="442" mass="48964">MKTLKTNHLFLAAALFAAAISSTVHGAMDYSRYNNISNYDFEQGAGATPGLAAAWKADKTHGNATYQLTTSNTYLRTTAQLVSFSALPAWGVSRIYQEVAVQPGKEYYASSFVKVTALSNARVEMRIEFLNAAGTVVETRSTDWYQAQTLTKPTADWVNLKLSGTAAATAVKARMAFRASSSAANASGTFIVDAVTLSQTQILLSKLNISPTHEFDSEQTNPGGLTPSTTVVRTPGKSMMVQLRNTDPLVYSGKRAELVKNNVGANRKSYWYGFSVQVPTDWVNDSSMDGIVQWHVTSDPGEISRSPSLALMVQGDKWMILKRWDDKAISTSNDVKTMHQEVIYQAPINKGRWEDWVFEVKWDYLPQAAGGVGYTRVWRNGQLVVSLDAPNSYNDQNQKYFKIGLYKWDWNNGVATQTNYRKLYIDDVRITQGNGVYADVAP</sequence>
<evidence type="ECO:0000256" key="1">
    <source>
        <dbReference type="ARBA" id="ARBA00022801"/>
    </source>
</evidence>
<reference evidence="4" key="1">
    <citation type="submission" date="2022-10" db="EMBL/GenBank/DDBJ databases">
        <title>Chitiniphilus purpureus sp. nov., a novel chitin-degrading bacterium isolated from crawfish pond sediment.</title>
        <authorList>
            <person name="Li K."/>
        </authorList>
    </citation>
    <scope>NUCLEOTIDE SEQUENCE</scope>
    <source>
        <strain evidence="4">CD1</strain>
    </source>
</reference>
<dbReference type="RefSeq" id="WP_263123576.1">
    <property type="nucleotide sequence ID" value="NZ_CP106753.1"/>
</dbReference>
<gene>
    <name evidence="4" type="ORF">N8I74_13250</name>
</gene>
<feature type="signal peptide" evidence="2">
    <location>
        <begin position="1"/>
        <end position="26"/>
    </location>
</feature>
<keyword evidence="4" id="KW-0456">Lyase</keyword>
<dbReference type="GO" id="GO:0016829">
    <property type="term" value="F:lyase activity"/>
    <property type="evidence" value="ECO:0007669"/>
    <property type="project" value="UniProtKB-KW"/>
</dbReference>
<feature type="chain" id="PRO_5045583234" evidence="2">
    <location>
        <begin position="27"/>
        <end position="442"/>
    </location>
</feature>
<feature type="domain" description="CBM-cenC" evidence="3">
    <location>
        <begin position="34"/>
        <end position="179"/>
    </location>
</feature>
<keyword evidence="5" id="KW-1185">Reference proteome</keyword>
<dbReference type="Pfam" id="PF02018">
    <property type="entry name" value="CBM_4_9"/>
    <property type="match status" value="1"/>
</dbReference>
<proteinExistence type="predicted"/>
<dbReference type="EMBL" id="CP106753">
    <property type="protein sequence ID" value="UXY14277.1"/>
    <property type="molecule type" value="Genomic_DNA"/>
</dbReference>
<name>A0ABY6DIX1_9NEIS</name>
<dbReference type="Gene3D" id="2.60.120.260">
    <property type="entry name" value="Galactose-binding domain-like"/>
    <property type="match status" value="1"/>
</dbReference>